<dbReference type="SFLD" id="SFLDG00358">
    <property type="entry name" value="Main_(cytGST)"/>
    <property type="match status" value="1"/>
</dbReference>
<dbReference type="Pfam" id="PF00043">
    <property type="entry name" value="GST_C"/>
    <property type="match status" value="1"/>
</dbReference>
<dbReference type="InterPro" id="IPR004046">
    <property type="entry name" value="GST_C"/>
</dbReference>
<feature type="domain" description="GST C-terminal" evidence="4">
    <location>
        <begin position="112"/>
        <end position="241"/>
    </location>
</feature>
<dbReference type="InterPro" id="IPR040079">
    <property type="entry name" value="Glutathione_S-Trfase"/>
</dbReference>
<accession>A0A5J5EKK5</accession>
<evidence type="ECO:0000259" key="4">
    <source>
        <dbReference type="PROSITE" id="PS50405"/>
    </source>
</evidence>
<dbReference type="SFLD" id="SFLDS00019">
    <property type="entry name" value="Glutathione_Transferase_(cytos"/>
    <property type="match status" value="1"/>
</dbReference>
<dbReference type="PANTHER" id="PTHR44051">
    <property type="entry name" value="GLUTATHIONE S-TRANSFERASE-RELATED"/>
    <property type="match status" value="1"/>
</dbReference>
<dbReference type="PANTHER" id="PTHR44051:SF3">
    <property type="entry name" value="TRANSCRIPTIONAL REGULATOR URE2"/>
    <property type="match status" value="1"/>
</dbReference>
<dbReference type="InParanoid" id="A0A5J5EKK5"/>
<dbReference type="InterPro" id="IPR036282">
    <property type="entry name" value="Glutathione-S-Trfase_C_sf"/>
</dbReference>
<evidence type="ECO:0000256" key="2">
    <source>
        <dbReference type="RuleBase" id="RU003494"/>
    </source>
</evidence>
<dbReference type="Gene3D" id="1.20.1050.130">
    <property type="match status" value="1"/>
</dbReference>
<dbReference type="SUPFAM" id="SSF47616">
    <property type="entry name" value="GST C-terminal domain-like"/>
    <property type="match status" value="1"/>
</dbReference>
<dbReference type="PROSITE" id="PS50405">
    <property type="entry name" value="GST_CTER"/>
    <property type="match status" value="1"/>
</dbReference>
<evidence type="ECO:0000259" key="3">
    <source>
        <dbReference type="PROSITE" id="PS50404"/>
    </source>
</evidence>
<dbReference type="OrthoDB" id="422574at2759"/>
<keyword evidence="6" id="KW-1185">Reference proteome</keyword>
<dbReference type="FunCoup" id="A0A5J5EKK5">
    <property type="interactions" value="709"/>
</dbReference>
<sequence length="243" mass="27358">MAETTSTVAVASNGYSAQNPQFTLYSHRIGPNGFKVAEVLSELGLHYRTIFLDFGAGENGMKTPAYEAINPNGRIPALIDHSANDLVVWESAAIILYVCKKYDGEFRLWAPTLDEQAQIETWLMYQATGQGPYLGQAFWFMLYHPERLDSATERYVDETKRVLGIVQKQLAREGSNGWLVLGRITAADIAFLHWYLHIARIKIVLKDEFPIVWEWVCRMKERPGVKAGMEGAVFPEGATVLKT</sequence>
<dbReference type="EMBL" id="VXIS01000254">
    <property type="protein sequence ID" value="KAA8895617.1"/>
    <property type="molecule type" value="Genomic_DNA"/>
</dbReference>
<comment type="caution">
    <text evidence="5">The sequence shown here is derived from an EMBL/GenBank/DDBJ whole genome shotgun (WGS) entry which is preliminary data.</text>
</comment>
<dbReference type="PROSITE" id="PS50404">
    <property type="entry name" value="GST_NTER"/>
    <property type="match status" value="1"/>
</dbReference>
<keyword evidence="5" id="KW-0808">Transferase</keyword>
<dbReference type="InterPro" id="IPR004045">
    <property type="entry name" value="Glutathione_S-Trfase_N"/>
</dbReference>
<proteinExistence type="inferred from homology"/>
<evidence type="ECO:0000313" key="5">
    <source>
        <dbReference type="EMBL" id="KAA8895617.1"/>
    </source>
</evidence>
<dbReference type="SUPFAM" id="SSF52833">
    <property type="entry name" value="Thioredoxin-like"/>
    <property type="match status" value="1"/>
</dbReference>
<dbReference type="InterPro" id="IPR036249">
    <property type="entry name" value="Thioredoxin-like_sf"/>
</dbReference>
<dbReference type="GO" id="GO:0016740">
    <property type="term" value="F:transferase activity"/>
    <property type="evidence" value="ECO:0007669"/>
    <property type="project" value="UniProtKB-KW"/>
</dbReference>
<dbReference type="InterPro" id="IPR010987">
    <property type="entry name" value="Glutathione-S-Trfase_C-like"/>
</dbReference>
<evidence type="ECO:0000256" key="1">
    <source>
        <dbReference type="ARBA" id="ARBA00007409"/>
    </source>
</evidence>
<protein>
    <submittedName>
        <fullName evidence="5">Glutathione S-transferase C-terminal-like protein</fullName>
    </submittedName>
</protein>
<dbReference type="AlphaFoldDB" id="A0A5J5EKK5"/>
<dbReference type="CDD" id="cd03048">
    <property type="entry name" value="GST_N_Ure2p_like"/>
    <property type="match status" value="1"/>
</dbReference>
<evidence type="ECO:0000313" key="6">
    <source>
        <dbReference type="Proteomes" id="UP000326924"/>
    </source>
</evidence>
<comment type="similarity">
    <text evidence="1 2">Belongs to the GST superfamily.</text>
</comment>
<dbReference type="SFLD" id="SFLDG01151">
    <property type="entry name" value="Main.2:_Nu-like"/>
    <property type="match status" value="1"/>
</dbReference>
<gene>
    <name evidence="5" type="ORF">FN846DRAFT_922209</name>
</gene>
<dbReference type="Pfam" id="PF02798">
    <property type="entry name" value="GST_N"/>
    <property type="match status" value="1"/>
</dbReference>
<dbReference type="Proteomes" id="UP000326924">
    <property type="component" value="Unassembled WGS sequence"/>
</dbReference>
<reference evidence="5 6" key="1">
    <citation type="submission" date="2019-09" db="EMBL/GenBank/DDBJ databases">
        <title>Draft genome of the ectomycorrhizal ascomycete Sphaerosporella brunnea.</title>
        <authorList>
            <consortium name="DOE Joint Genome Institute"/>
            <person name="Benucci G.M."/>
            <person name="Marozzi G."/>
            <person name="Antonielli L."/>
            <person name="Sanchez S."/>
            <person name="Marco P."/>
            <person name="Wang X."/>
            <person name="Falini L.B."/>
            <person name="Barry K."/>
            <person name="Haridas S."/>
            <person name="Lipzen A."/>
            <person name="Labutti K."/>
            <person name="Grigoriev I.V."/>
            <person name="Murat C."/>
            <person name="Martin F."/>
            <person name="Albertini E."/>
            <person name="Donnini D."/>
            <person name="Bonito G."/>
        </authorList>
    </citation>
    <scope>NUCLEOTIDE SEQUENCE [LARGE SCALE GENOMIC DNA]</scope>
    <source>
        <strain evidence="5 6">Sb_GMNB300</strain>
    </source>
</reference>
<feature type="domain" description="GST N-terminal" evidence="3">
    <location>
        <begin position="20"/>
        <end position="106"/>
    </location>
</feature>
<organism evidence="5 6">
    <name type="scientific">Sphaerosporella brunnea</name>
    <dbReference type="NCBI Taxonomy" id="1250544"/>
    <lineage>
        <taxon>Eukaryota</taxon>
        <taxon>Fungi</taxon>
        <taxon>Dikarya</taxon>
        <taxon>Ascomycota</taxon>
        <taxon>Pezizomycotina</taxon>
        <taxon>Pezizomycetes</taxon>
        <taxon>Pezizales</taxon>
        <taxon>Pyronemataceae</taxon>
        <taxon>Sphaerosporella</taxon>
    </lineage>
</organism>
<name>A0A5J5EKK5_9PEZI</name>